<keyword evidence="16" id="KW-0175">Coiled coil</keyword>
<dbReference type="FunFam" id="2.30.42.10:FF:000038">
    <property type="entry name" value="Multiple PDZ domain protein isoform X1"/>
    <property type="match status" value="1"/>
</dbReference>
<feature type="region of interest" description="Disordered" evidence="17">
    <location>
        <begin position="1576"/>
        <end position="1598"/>
    </location>
</feature>
<dbReference type="CDD" id="cd06689">
    <property type="entry name" value="PDZ1_MUPP1-like"/>
    <property type="match status" value="1"/>
</dbReference>
<evidence type="ECO:0000256" key="10">
    <source>
        <dbReference type="ARBA" id="ARBA00037831"/>
    </source>
</evidence>
<dbReference type="InterPro" id="IPR051342">
    <property type="entry name" value="PDZ_scaffold"/>
</dbReference>
<evidence type="ECO:0000256" key="1">
    <source>
        <dbReference type="ARBA" id="ARBA00004435"/>
    </source>
</evidence>
<evidence type="ECO:0000256" key="16">
    <source>
        <dbReference type="SAM" id="Coils"/>
    </source>
</evidence>
<dbReference type="GO" id="GO:0016324">
    <property type="term" value="C:apical plasma membrane"/>
    <property type="evidence" value="ECO:0007669"/>
    <property type="project" value="UniProtKB-SubCell"/>
</dbReference>
<dbReference type="FunFam" id="2.30.42.10:FF:000054">
    <property type="entry name" value="multiple PDZ domain protein isoform X1"/>
    <property type="match status" value="1"/>
</dbReference>
<dbReference type="CDD" id="cd06668">
    <property type="entry name" value="PDZ4_MUPP1-like"/>
    <property type="match status" value="1"/>
</dbReference>
<feature type="domain" description="L27" evidence="19">
    <location>
        <begin position="5"/>
        <end position="65"/>
    </location>
</feature>
<dbReference type="CDD" id="cd06674">
    <property type="entry name" value="PDZ11_MUPP1-PDZ9_PATJ-like"/>
    <property type="match status" value="1"/>
</dbReference>
<organism evidence="20 21">
    <name type="scientific">Colobus angolensis palliatus</name>
    <name type="common">Peters' Angolan colobus</name>
    <dbReference type="NCBI Taxonomy" id="336983"/>
    <lineage>
        <taxon>Eukaryota</taxon>
        <taxon>Metazoa</taxon>
        <taxon>Chordata</taxon>
        <taxon>Craniata</taxon>
        <taxon>Vertebrata</taxon>
        <taxon>Euteleostomi</taxon>
        <taxon>Mammalia</taxon>
        <taxon>Eutheria</taxon>
        <taxon>Euarchontoglires</taxon>
        <taxon>Primates</taxon>
        <taxon>Haplorrhini</taxon>
        <taxon>Catarrhini</taxon>
        <taxon>Cercopithecidae</taxon>
        <taxon>Colobinae</taxon>
        <taxon>Colobus</taxon>
    </lineage>
</organism>
<evidence type="ECO:0000256" key="5">
    <source>
        <dbReference type="ARBA" id="ARBA00022490"/>
    </source>
</evidence>
<dbReference type="Gene3D" id="1.20.1440.360">
    <property type="match status" value="1"/>
</dbReference>
<protein>
    <recommendedName>
        <fullName evidence="12">InaD-like protein</fullName>
    </recommendedName>
    <alternativeName>
        <fullName evidence="14">Channel-interacting PDZ domain-containing protein</fullName>
    </alternativeName>
    <alternativeName>
        <fullName evidence="13">Pals1-associated tight junction protein</fullName>
    </alternativeName>
    <alternativeName>
        <fullName evidence="15">Protein associated to tight junctions</fullName>
    </alternativeName>
</protein>
<sequence length="1757" mass="191461">MPENPATDKLQVLQVLDRLKMKLQEKGDTSQNEKLSVFYETLKSPLFNQILTLQQSIKQLKGQLNHIPSDCSAHFDFSRKGLLVFTDGSITNGNVHRPSNNSTVSGLFPWTPKLGNEDFNSVIQQMAQGRQIEYIDIERPSTGGLGFSVVALRSQNMGKVDIFVKDVQPGSVADRDQRLKENDQILAVNHTPLDQNISHQQAIALLQQTTGSLQLIVAREPIHTKSSTSSSLTDTTLPETVCWGHVEEVELINDGSGLGFGIVGGKTSGVVVRTIVPGGLADRDGRLQTGDHILKIGGTNVQGMTSEQVAQVLRNCGNSVRMLVARDPAGDISVTPPAPAALPVALPTVASKGPGSDSSLFETYNVELVKKDGQSLGIRIVGYVGTSHTGEASGIYVKSIIPGSAAYHNGHIQVNDKIVAVDGVNIQGFANQDVVEVLRNAGQVVHLTLVRRKTSSSTSPLEPLSARGTVVEPPKPPALFLTGAVETETNVDGEQEEIKEKMDNLKNDNIQALEKLEKAPDSPENELKSRWENLLGPDYEVMVATLDTQIADDAELQKYSKLLPIHTLRLGVEVDSFDGHHYISSVVSGGPVDTLGLLQPEDELLEVNGTQLYGKSRREAVSFLKEVPPPFTLVCCRRLFDDEASVDEPRRTETSLPEMEDPLDPTRSVIVIRSLVADGVAERSGGLLPGDRLVSVNEYCLDNTSLAEAVEILKAVPPGIVRLGICKPLVEDNKEEESCYVLHSSSNEDKTELSGTIHDINSSLILEAPKGFRDEPYFKEELVDEPFLDLGKSFHSQQKEIEQSKETWEMHEFLTPRLQEMDEEREMLVDEEYELYQDPSQSMELYPLSHIQEATPVPSMKELHFGTQWLHDNEPSESQEARSGRSIYSQEAQPYGYCPENMMKENFVMESLPSVPSTEGNSQQGRFDDLENLNSLAKSSLDLGMIPDDAQGPSLLIDLPVVAQSRKQEDLPLYQHQATRVISKASAYTGMLSSRYATDTCELPEREEGEGEETPNFSHWGPPRIVEIFREPSVSLGISIVGGQTVIKRLKNGEELKGIFIKQVLEDSPAGKTNALKTGDKILEVSGVDLQNASHSEAVEAIKNAGNPVVFVVQSLSSTPRVIPNVHNKANKITSNQNQDTQEKKEKRQGTAPPPMKLPPPYKALSDDSDENEEEDAFTHQKIRQRYADLPGELHIIELEKDKNGLGLSLAGNKDRSRMSIFVVGINPEGPAATDGRMRIGDELLEINNQILYGRSHQNASAIIKTAPSKVKLVFIRNEDAVNQMAVTPFPVPSSSPSSIEDQSSTEPVSSEEDGLEVGIKQLPESESFKLAVSQMKQQKYPTKVSFSSQEIPLAPDSSYHSTDADFTGYGGFQAPLSVDPATCPIVPGQEMIIEISKGRSGLGLSIVGGKDTPLNAIVIHEVYEEGAAARDGRLWAGDQILEVNGVDLRNSSHEEAITALRQTPQKVRLVVYRDEAHYRDEENLEMFPVDLQKKAGRGLGLSIVGKRNGSGVFISDIVKGGAADLDGRLIQGDQILSVNGEDMRNASQETVATILKCAQGLVQLEIGRLRAGSWTSARKTSQNSQGSQQSAHSSCRPSFAPVITGLQNLVGTKRVSDPSQRNSGTDMEPRTVEINRELSDALGISIAGGRGSPLGDIPIFIAMIQASGVAARTQKLKVGDRIVSINGQPLDGLSHADVVNLLKNTFGRIILQVVADTNISAIAAQLENMSTGYPLGSPTAEHHPEDTEEPLQMTAD</sequence>
<dbReference type="SMART" id="SM00569">
    <property type="entry name" value="L27"/>
    <property type="match status" value="1"/>
</dbReference>
<comment type="function">
    <text evidence="11">Scaffolding protein that facilitates the localization of proteins to the cell membrane. Required for the correct formation of tight junctions and epithelial apico-basal polarity. Acts (via its L27 domain) as an apical connector and elongation factor for multistranded TJP1/ZO1 condensates that form a tight junction belt, thereby required for the formation of the tight junction-mediated cell barrier. Positively regulates epithelial cell microtubule elongation and cell migration, possibly via facilitating localization of PRKCI/aPKC and PAR3D/PAR3 at the leading edge of migrating cells. Plays a role in the correct reorientation of the microtubule-organizing center during epithelial migration. May regulate the surface expression and/or function of ASIC3 in sensory neurons. May recruit ARHGEF18 to apical cell-cell boundaries.</text>
</comment>
<keyword evidence="6" id="KW-0597">Phosphoprotein</keyword>
<feature type="region of interest" description="Disordered" evidence="17">
    <location>
        <begin position="1735"/>
        <end position="1757"/>
    </location>
</feature>
<dbReference type="CDD" id="cd06671">
    <property type="entry name" value="PDZ7_MUPP1-PD6_PATJ-like"/>
    <property type="match status" value="1"/>
</dbReference>
<dbReference type="InterPro" id="IPR001478">
    <property type="entry name" value="PDZ"/>
</dbReference>
<comment type="subcellular location">
    <subcellularLocation>
        <location evidence="10">Apical cell membrane</location>
        <topology evidence="10">Peripheral membrane protein</topology>
    </subcellularLocation>
    <subcellularLocation>
        <location evidence="1">Cell junction</location>
        <location evidence="1">Tight junction</location>
    </subcellularLocation>
    <subcellularLocation>
        <location evidence="2">Cytoplasm</location>
        <location evidence="2">Perinuclear region</location>
    </subcellularLocation>
</comment>
<dbReference type="Pfam" id="PF09045">
    <property type="entry name" value="L27_2"/>
    <property type="match status" value="1"/>
</dbReference>
<dbReference type="InterPro" id="IPR004172">
    <property type="entry name" value="L27_dom"/>
</dbReference>
<dbReference type="InterPro" id="IPR015132">
    <property type="entry name" value="L27_2"/>
</dbReference>
<dbReference type="Ensembl" id="ENSCANT00000017879.1">
    <property type="protein sequence ID" value="ENSCANP00000004598.1"/>
    <property type="gene ID" value="ENSCANG00000015038.1"/>
</dbReference>
<feature type="compositionally biased region" description="Polar residues" evidence="17">
    <location>
        <begin position="1576"/>
        <end position="1597"/>
    </location>
</feature>
<dbReference type="InterPro" id="IPR036034">
    <property type="entry name" value="PDZ_sf"/>
</dbReference>
<name>A0A2K5HJS1_COLAP</name>
<dbReference type="CDD" id="cd06672">
    <property type="entry name" value="PDZ8_MUPP1-PDZ7_PATJ-PDZ2_INAD-like"/>
    <property type="match status" value="1"/>
</dbReference>
<evidence type="ECO:0000256" key="4">
    <source>
        <dbReference type="ARBA" id="ARBA00022475"/>
    </source>
</evidence>
<reference evidence="20" key="1">
    <citation type="submission" date="2025-08" db="UniProtKB">
        <authorList>
            <consortium name="Ensembl"/>
        </authorList>
    </citation>
    <scope>IDENTIFICATION</scope>
</reference>
<feature type="compositionally biased region" description="Pro residues" evidence="17">
    <location>
        <begin position="1152"/>
        <end position="1162"/>
    </location>
</feature>
<feature type="region of interest" description="Disordered" evidence="17">
    <location>
        <begin position="1289"/>
        <end position="1316"/>
    </location>
</feature>
<dbReference type="Pfam" id="PF17820">
    <property type="entry name" value="PDZ_6"/>
    <property type="match status" value="1"/>
</dbReference>
<feature type="domain" description="PDZ" evidence="18">
    <location>
        <begin position="670"/>
        <end position="714"/>
    </location>
</feature>
<dbReference type="FunFam" id="2.30.42.10:FF:000058">
    <property type="entry name" value="multiple PDZ domain protein isoform X1"/>
    <property type="match status" value="1"/>
</dbReference>
<dbReference type="CDD" id="cd06791">
    <property type="entry name" value="PDZ3_MUPP1-like"/>
    <property type="match status" value="1"/>
</dbReference>
<dbReference type="InterPro" id="IPR036892">
    <property type="entry name" value="L27_dom_sf"/>
</dbReference>
<dbReference type="FunFam" id="2.30.42.10:FF:000051">
    <property type="entry name" value="Multiple PDZ domain protein isoform X1"/>
    <property type="match status" value="1"/>
</dbReference>
<keyword evidence="8" id="KW-0965">Cell junction</keyword>
<evidence type="ECO:0000256" key="13">
    <source>
        <dbReference type="ARBA" id="ARBA00076734"/>
    </source>
</evidence>
<dbReference type="PANTHER" id="PTHR19964:SF11">
    <property type="entry name" value="INAD-LIKE PROTEIN"/>
    <property type="match status" value="1"/>
</dbReference>
<dbReference type="CDD" id="cd06675">
    <property type="entry name" value="PDZ12_MUPP1-like"/>
    <property type="match status" value="1"/>
</dbReference>
<feature type="domain" description="PDZ" evidence="18">
    <location>
        <begin position="365"/>
        <end position="453"/>
    </location>
</feature>
<proteinExistence type="predicted"/>
<dbReference type="InterPro" id="IPR041489">
    <property type="entry name" value="PDZ_6"/>
</dbReference>
<dbReference type="SUPFAM" id="SSF101288">
    <property type="entry name" value="L27 domain"/>
    <property type="match status" value="1"/>
</dbReference>
<evidence type="ECO:0000256" key="8">
    <source>
        <dbReference type="ARBA" id="ARBA00022949"/>
    </source>
</evidence>
<evidence type="ECO:0000256" key="7">
    <source>
        <dbReference type="ARBA" id="ARBA00022737"/>
    </source>
</evidence>
<dbReference type="GO" id="GO:0120192">
    <property type="term" value="P:tight junction assembly"/>
    <property type="evidence" value="ECO:0007669"/>
    <property type="project" value="TreeGrafter"/>
</dbReference>
<feature type="domain" description="PDZ" evidence="18">
    <location>
        <begin position="1196"/>
        <end position="1279"/>
    </location>
</feature>
<feature type="domain" description="PDZ" evidence="18">
    <location>
        <begin position="1025"/>
        <end position="1117"/>
    </location>
</feature>
<keyword evidence="3" id="KW-0796">Tight junction</keyword>
<keyword evidence="21" id="KW-1185">Reference proteome</keyword>
<dbReference type="GO" id="GO:0048471">
    <property type="term" value="C:perinuclear region of cytoplasm"/>
    <property type="evidence" value="ECO:0007669"/>
    <property type="project" value="UniProtKB-SubCell"/>
</dbReference>
<dbReference type="Proteomes" id="UP000233080">
    <property type="component" value="Unassembled WGS sequence"/>
</dbReference>
<evidence type="ECO:0000259" key="19">
    <source>
        <dbReference type="PROSITE" id="PS51022"/>
    </source>
</evidence>
<feature type="region of interest" description="Disordered" evidence="17">
    <location>
        <begin position="1123"/>
        <end position="1179"/>
    </location>
</feature>
<evidence type="ECO:0000256" key="9">
    <source>
        <dbReference type="ARBA" id="ARBA00023136"/>
    </source>
</evidence>
<dbReference type="PROSITE" id="PS50106">
    <property type="entry name" value="PDZ"/>
    <property type="match status" value="10"/>
</dbReference>
<feature type="domain" description="PDZ" evidence="18">
    <location>
        <begin position="248"/>
        <end position="328"/>
    </location>
</feature>
<evidence type="ECO:0000256" key="15">
    <source>
        <dbReference type="ARBA" id="ARBA00081298"/>
    </source>
</evidence>
<keyword evidence="9" id="KW-0472">Membrane</keyword>
<dbReference type="Pfam" id="PF00595">
    <property type="entry name" value="PDZ"/>
    <property type="match status" value="9"/>
</dbReference>
<dbReference type="PROSITE" id="PS51022">
    <property type="entry name" value="L27"/>
    <property type="match status" value="1"/>
</dbReference>
<evidence type="ECO:0000313" key="21">
    <source>
        <dbReference type="Proteomes" id="UP000233080"/>
    </source>
</evidence>
<feature type="compositionally biased region" description="Polar residues" evidence="17">
    <location>
        <begin position="1131"/>
        <end position="1140"/>
    </location>
</feature>
<dbReference type="CDD" id="cd06673">
    <property type="entry name" value="PDZ10_MUPP1-PDZ8_PATJ-like"/>
    <property type="match status" value="1"/>
</dbReference>
<reference evidence="20" key="2">
    <citation type="submission" date="2025-09" db="UniProtKB">
        <authorList>
            <consortium name="Ensembl"/>
        </authorList>
    </citation>
    <scope>IDENTIFICATION</scope>
</reference>
<dbReference type="OMA" id="RQIEYIN"/>
<dbReference type="PANTHER" id="PTHR19964">
    <property type="entry name" value="MULTIPLE PDZ DOMAIN PROTEIN"/>
    <property type="match status" value="1"/>
</dbReference>
<evidence type="ECO:0000256" key="14">
    <source>
        <dbReference type="ARBA" id="ARBA00076934"/>
    </source>
</evidence>
<keyword evidence="4" id="KW-1003">Cell membrane</keyword>
<feature type="domain" description="PDZ" evidence="18">
    <location>
        <begin position="1632"/>
        <end position="1718"/>
    </location>
</feature>
<feature type="compositionally biased region" description="Acidic residues" evidence="17">
    <location>
        <begin position="1167"/>
        <end position="1176"/>
    </location>
</feature>
<feature type="compositionally biased region" description="Low complexity" evidence="17">
    <location>
        <begin position="1293"/>
        <end position="1305"/>
    </location>
</feature>
<dbReference type="FunFam" id="2.30.42.10:FF:000125">
    <property type="entry name" value="PATJ, crumbs cell polarity complex component"/>
    <property type="match status" value="1"/>
</dbReference>
<feature type="domain" description="PDZ" evidence="18">
    <location>
        <begin position="553"/>
        <end position="639"/>
    </location>
</feature>
<feature type="coiled-coil region" evidence="16">
    <location>
        <begin position="484"/>
        <end position="515"/>
    </location>
</feature>
<dbReference type="SUPFAM" id="SSF50156">
    <property type="entry name" value="PDZ domain-like"/>
    <property type="match status" value="10"/>
</dbReference>
<dbReference type="GO" id="GO:0005923">
    <property type="term" value="C:bicellular tight junction"/>
    <property type="evidence" value="ECO:0007669"/>
    <property type="project" value="UniProtKB-SubCell"/>
</dbReference>
<feature type="domain" description="PDZ" evidence="18">
    <location>
        <begin position="134"/>
        <end position="221"/>
    </location>
</feature>
<evidence type="ECO:0000256" key="17">
    <source>
        <dbReference type="SAM" id="MobiDB-lite"/>
    </source>
</evidence>
<feature type="domain" description="PDZ" evidence="18">
    <location>
        <begin position="1489"/>
        <end position="1571"/>
    </location>
</feature>
<keyword evidence="7" id="KW-0677">Repeat</keyword>
<accession>A0A2K5HJS1</accession>
<evidence type="ECO:0000256" key="2">
    <source>
        <dbReference type="ARBA" id="ARBA00004556"/>
    </source>
</evidence>
<feature type="domain" description="PDZ" evidence="18">
    <location>
        <begin position="1393"/>
        <end position="1476"/>
    </location>
</feature>
<evidence type="ECO:0000256" key="6">
    <source>
        <dbReference type="ARBA" id="ARBA00022553"/>
    </source>
</evidence>
<dbReference type="CDD" id="cd06667">
    <property type="entry name" value="PDZ2_MUPP1-like"/>
    <property type="match status" value="1"/>
</dbReference>
<dbReference type="FunFam" id="1.20.1440.360:FF:000001">
    <property type="entry name" value="PATJ, crumbs cell polarity complex component"/>
    <property type="match status" value="1"/>
</dbReference>
<dbReference type="SMART" id="SM00228">
    <property type="entry name" value="PDZ"/>
    <property type="match status" value="10"/>
</dbReference>
<evidence type="ECO:0000259" key="18">
    <source>
        <dbReference type="PROSITE" id="PS50106"/>
    </source>
</evidence>
<evidence type="ECO:0000256" key="12">
    <source>
        <dbReference type="ARBA" id="ARBA00071162"/>
    </source>
</evidence>
<evidence type="ECO:0000256" key="11">
    <source>
        <dbReference type="ARBA" id="ARBA00056700"/>
    </source>
</evidence>
<dbReference type="Gene3D" id="2.30.42.10">
    <property type="match status" value="10"/>
</dbReference>
<dbReference type="FunFam" id="2.30.42.10:FF:000112">
    <property type="entry name" value="inaD-like protein isoform X3"/>
    <property type="match status" value="1"/>
</dbReference>
<keyword evidence="5" id="KW-0963">Cytoplasm</keyword>
<evidence type="ECO:0000313" key="20">
    <source>
        <dbReference type="Ensembl" id="ENSCANP00000004598.1"/>
    </source>
</evidence>
<evidence type="ECO:0000256" key="3">
    <source>
        <dbReference type="ARBA" id="ARBA00022427"/>
    </source>
</evidence>